<organism evidence="2 3">
    <name type="scientific">Clostridium butyricum E4 str. BoNT E BL5262</name>
    <dbReference type="NCBI Taxonomy" id="632245"/>
    <lineage>
        <taxon>Bacteria</taxon>
        <taxon>Bacillati</taxon>
        <taxon>Bacillota</taxon>
        <taxon>Clostridia</taxon>
        <taxon>Eubacteriales</taxon>
        <taxon>Clostridiaceae</taxon>
        <taxon>Clostridium</taxon>
    </lineage>
</organism>
<protein>
    <submittedName>
        <fullName evidence="2">Putative DNA-binding protein</fullName>
    </submittedName>
</protein>
<dbReference type="SMART" id="SM00530">
    <property type="entry name" value="HTH_XRE"/>
    <property type="match status" value="1"/>
</dbReference>
<dbReference type="InterPro" id="IPR001387">
    <property type="entry name" value="Cro/C1-type_HTH"/>
</dbReference>
<dbReference type="RefSeq" id="WP_003409191.1">
    <property type="nucleotide sequence ID" value="NZ_ACOM01000005.1"/>
</dbReference>
<dbReference type="GO" id="GO:0003677">
    <property type="term" value="F:DNA binding"/>
    <property type="evidence" value="ECO:0007669"/>
    <property type="project" value="UniProtKB-KW"/>
</dbReference>
<dbReference type="SUPFAM" id="SSF47413">
    <property type="entry name" value="lambda repressor-like DNA-binding domains"/>
    <property type="match status" value="1"/>
</dbReference>
<keyword evidence="2" id="KW-0238">DNA-binding</keyword>
<name>C4IK88_CLOBU</name>
<comment type="caution">
    <text evidence="2">The sequence shown here is derived from an EMBL/GenBank/DDBJ whole genome shotgun (WGS) entry which is preliminary data.</text>
</comment>
<dbReference type="CDD" id="cd00093">
    <property type="entry name" value="HTH_XRE"/>
    <property type="match status" value="1"/>
</dbReference>
<dbReference type="HOGENOM" id="CLU_2069038_0_0_9"/>
<keyword evidence="3" id="KW-1185">Reference proteome</keyword>
<dbReference type="AlphaFoldDB" id="C4IK88"/>
<sequence length="120" mass="13467">MNDVCERISTYMKINGIKQVDIATKAGLSIGFVSKIVNGKKPVSNTFLQALSEMTGKSVHYWLFGTDDYVGLASLNKLIDTFIDSGQIKDDGTYDKDIEKILKTMLDKEIKDKIKKEAQR</sequence>
<dbReference type="InterPro" id="IPR010982">
    <property type="entry name" value="Lambda_DNA-bd_dom_sf"/>
</dbReference>
<evidence type="ECO:0000313" key="3">
    <source>
        <dbReference type="Proteomes" id="UP000003081"/>
    </source>
</evidence>
<dbReference type="PROSITE" id="PS50943">
    <property type="entry name" value="HTH_CROC1"/>
    <property type="match status" value="1"/>
</dbReference>
<evidence type="ECO:0000259" key="1">
    <source>
        <dbReference type="PROSITE" id="PS50943"/>
    </source>
</evidence>
<dbReference type="Gene3D" id="1.10.260.40">
    <property type="entry name" value="lambda repressor-like DNA-binding domains"/>
    <property type="match status" value="1"/>
</dbReference>
<dbReference type="EMBL" id="ACOM01000005">
    <property type="protein sequence ID" value="EEP54026.1"/>
    <property type="molecule type" value="Genomic_DNA"/>
</dbReference>
<dbReference type="Pfam" id="PF01381">
    <property type="entry name" value="HTH_3"/>
    <property type="match status" value="1"/>
</dbReference>
<dbReference type="eggNOG" id="ENOG5030GW6">
    <property type="taxonomic scope" value="Bacteria"/>
</dbReference>
<feature type="domain" description="HTH cro/C1-type" evidence="1">
    <location>
        <begin position="8"/>
        <end position="62"/>
    </location>
</feature>
<reference evidence="2 3" key="1">
    <citation type="submission" date="2009-08" db="EMBL/GenBank/DDBJ databases">
        <authorList>
            <person name="Shrivastava S."/>
            <person name="Brinkac L.B."/>
            <person name="Brown J.L."/>
            <person name="Bruce D.B."/>
            <person name="Detter C."/>
            <person name="Green L.D."/>
            <person name="Munk C.A."/>
            <person name="Rogers Y.C."/>
            <person name="Tapia R."/>
            <person name="Sims D.R."/>
            <person name="Smith L.A."/>
            <person name="Smith T.J."/>
            <person name="Sutton G."/>
            <person name="Brettin T."/>
        </authorList>
    </citation>
    <scope>NUCLEOTIDE SEQUENCE [LARGE SCALE GENOMIC DNA]</scope>
    <source>
        <strain evidence="3">E4 str. BoNT E BL5262</strain>
    </source>
</reference>
<evidence type="ECO:0000313" key="2">
    <source>
        <dbReference type="EMBL" id="EEP54026.1"/>
    </source>
</evidence>
<dbReference type="Proteomes" id="UP000003081">
    <property type="component" value="Unassembled WGS sequence"/>
</dbReference>
<proteinExistence type="predicted"/>
<accession>C4IK88</accession>
<gene>
    <name evidence="2" type="ORF">CLP_1271</name>
</gene>